<accession>A0A2W2DPD4</accession>
<comment type="caution">
    <text evidence="2">The sequence shown here is derived from an EMBL/GenBank/DDBJ whole genome shotgun (WGS) entry which is preliminary data.</text>
</comment>
<feature type="compositionally biased region" description="Basic and acidic residues" evidence="1">
    <location>
        <begin position="97"/>
        <end position="109"/>
    </location>
</feature>
<dbReference type="AlphaFoldDB" id="A0A2W2DPD4"/>
<feature type="compositionally biased region" description="Gly residues" evidence="1">
    <location>
        <begin position="41"/>
        <end position="52"/>
    </location>
</feature>
<dbReference type="EMBL" id="POUB01000066">
    <property type="protein sequence ID" value="PZF98996.1"/>
    <property type="molecule type" value="Genomic_DNA"/>
</dbReference>
<feature type="region of interest" description="Disordered" evidence="1">
    <location>
        <begin position="28"/>
        <end position="128"/>
    </location>
</feature>
<evidence type="ECO:0000256" key="1">
    <source>
        <dbReference type="SAM" id="MobiDB-lite"/>
    </source>
</evidence>
<reference evidence="2 3" key="1">
    <citation type="submission" date="2018-01" db="EMBL/GenBank/DDBJ databases">
        <title>Draft genome sequence of Salinispora sp. 13K206.</title>
        <authorList>
            <person name="Sahin N."/>
            <person name="Saygin H."/>
            <person name="Ay H."/>
        </authorList>
    </citation>
    <scope>NUCLEOTIDE SEQUENCE [LARGE SCALE GENOMIC DNA]</scope>
    <source>
        <strain evidence="2 3">13K206</strain>
    </source>
</reference>
<proteinExistence type="predicted"/>
<evidence type="ECO:0000313" key="2">
    <source>
        <dbReference type="EMBL" id="PZF98996.1"/>
    </source>
</evidence>
<name>A0A2W2DPD4_9ACTN</name>
<keyword evidence="3" id="KW-1185">Reference proteome</keyword>
<dbReference type="Proteomes" id="UP000248749">
    <property type="component" value="Unassembled WGS sequence"/>
</dbReference>
<evidence type="ECO:0000313" key="3">
    <source>
        <dbReference type="Proteomes" id="UP000248749"/>
    </source>
</evidence>
<organism evidence="2 3">
    <name type="scientific">Micromonospora deserti</name>
    <dbReference type="NCBI Taxonomy" id="2070366"/>
    <lineage>
        <taxon>Bacteria</taxon>
        <taxon>Bacillati</taxon>
        <taxon>Actinomycetota</taxon>
        <taxon>Actinomycetes</taxon>
        <taxon>Micromonosporales</taxon>
        <taxon>Micromonosporaceae</taxon>
        <taxon>Micromonospora</taxon>
    </lineage>
</organism>
<gene>
    <name evidence="2" type="ORF">C1I99_12330</name>
</gene>
<sequence length="128" mass="14030">MVGTNDPWTDYFPVPGQVCAVQARLLVPESRRPPRRSCGWRGSGGTRTGPSGGSRQDRGGRCTQALRPVPAGSRRSRRAVVERLGRGPARWQNGETHPCRDGGPSRDGEIGTPRHRRTARDPRITPAR</sequence>
<feature type="compositionally biased region" description="Basic and acidic residues" evidence="1">
    <location>
        <begin position="119"/>
        <end position="128"/>
    </location>
</feature>
<protein>
    <submittedName>
        <fullName evidence="2">Uncharacterized protein</fullName>
    </submittedName>
</protein>